<evidence type="ECO:0000313" key="2">
    <source>
        <dbReference type="EMBL" id="KAK2068957.1"/>
    </source>
</evidence>
<organism evidence="2 3">
    <name type="scientific">Phyllachora maydis</name>
    <dbReference type="NCBI Taxonomy" id="1825666"/>
    <lineage>
        <taxon>Eukaryota</taxon>
        <taxon>Fungi</taxon>
        <taxon>Dikarya</taxon>
        <taxon>Ascomycota</taxon>
        <taxon>Pezizomycotina</taxon>
        <taxon>Sordariomycetes</taxon>
        <taxon>Sordariomycetidae</taxon>
        <taxon>Phyllachorales</taxon>
        <taxon>Phyllachoraceae</taxon>
        <taxon>Phyllachora</taxon>
    </lineage>
</organism>
<reference evidence="2" key="1">
    <citation type="journal article" date="2023" name="Mol. Plant Microbe Interact.">
        <title>Elucidating the Obligate Nature and Biological Capacity of an Invasive Fungal Corn Pathogen.</title>
        <authorList>
            <person name="MacCready J.S."/>
            <person name="Roggenkamp E.M."/>
            <person name="Gdanetz K."/>
            <person name="Chilvers M.I."/>
        </authorList>
    </citation>
    <scope>NUCLEOTIDE SEQUENCE</scope>
    <source>
        <strain evidence="2">PM02</strain>
    </source>
</reference>
<feature type="compositionally biased region" description="Pro residues" evidence="1">
    <location>
        <begin position="1"/>
        <end position="11"/>
    </location>
</feature>
<evidence type="ECO:0000313" key="3">
    <source>
        <dbReference type="Proteomes" id="UP001217918"/>
    </source>
</evidence>
<protein>
    <submittedName>
        <fullName evidence="2">Uncharacterized protein</fullName>
    </submittedName>
</protein>
<dbReference type="AlphaFoldDB" id="A0AAD9MAG6"/>
<feature type="compositionally biased region" description="Basic residues" evidence="1">
    <location>
        <begin position="71"/>
        <end position="82"/>
    </location>
</feature>
<comment type="caution">
    <text evidence="2">The sequence shown here is derived from an EMBL/GenBank/DDBJ whole genome shotgun (WGS) entry which is preliminary data.</text>
</comment>
<feature type="region of interest" description="Disordered" evidence="1">
    <location>
        <begin position="1"/>
        <end position="142"/>
    </location>
</feature>
<sequence length="223" mass="23429">MSQDPPIPPSARPTTTAAPARLGPGKKKNRHKALRRRPGPAAPTTQLATAAEDAGQGTPGPDASVDAQQQRRQRLARWLRRQTGRDPPLRGPSAPQAPETPSAVPTPPASLAAEPDDEPDRRAAAPPIPAEAAGSPTWSSSSRRESLLYAHILLSLRFPSWHPEDQTPPPAQASASPASPGEDTCDALVSPLSSDKLYPVLSRSVKASSVSDVAPAEEASQKK</sequence>
<gene>
    <name evidence="2" type="ORF">P8C59_003571</name>
</gene>
<name>A0AAD9MAG6_9PEZI</name>
<feature type="compositionally biased region" description="Basic residues" evidence="1">
    <location>
        <begin position="24"/>
        <end position="38"/>
    </location>
</feature>
<feature type="region of interest" description="Disordered" evidence="1">
    <location>
        <begin position="160"/>
        <end position="190"/>
    </location>
</feature>
<proteinExistence type="predicted"/>
<dbReference type="Proteomes" id="UP001217918">
    <property type="component" value="Unassembled WGS sequence"/>
</dbReference>
<accession>A0AAD9MAG6</accession>
<feature type="region of interest" description="Disordered" evidence="1">
    <location>
        <begin position="204"/>
        <end position="223"/>
    </location>
</feature>
<keyword evidence="3" id="KW-1185">Reference proteome</keyword>
<evidence type="ECO:0000256" key="1">
    <source>
        <dbReference type="SAM" id="MobiDB-lite"/>
    </source>
</evidence>
<feature type="compositionally biased region" description="Low complexity" evidence="1">
    <location>
        <begin position="42"/>
        <end position="51"/>
    </location>
</feature>
<dbReference type="EMBL" id="JAQQPM010000002">
    <property type="protein sequence ID" value="KAK2068957.1"/>
    <property type="molecule type" value="Genomic_DNA"/>
</dbReference>